<dbReference type="EMBL" id="WNKQ01000011">
    <property type="protein sequence ID" value="KAF5848334.1"/>
    <property type="molecule type" value="Genomic_DNA"/>
</dbReference>
<comment type="caution">
    <text evidence="1">The sequence shown here is derived from an EMBL/GenBank/DDBJ whole genome shotgun (WGS) entry which is preliminary data.</text>
</comment>
<organism evidence="1 2">
    <name type="scientific">Cochliobolus sativus</name>
    <name type="common">Common root rot and spot blotch fungus</name>
    <name type="synonym">Bipolaris sorokiniana</name>
    <dbReference type="NCBI Taxonomy" id="45130"/>
    <lineage>
        <taxon>Eukaryota</taxon>
        <taxon>Fungi</taxon>
        <taxon>Dikarya</taxon>
        <taxon>Ascomycota</taxon>
        <taxon>Pezizomycotina</taxon>
        <taxon>Dothideomycetes</taxon>
        <taxon>Pleosporomycetidae</taxon>
        <taxon>Pleosporales</taxon>
        <taxon>Pleosporineae</taxon>
        <taxon>Pleosporaceae</taxon>
        <taxon>Bipolaris</taxon>
    </lineage>
</organism>
<accession>A0A8H5ZGF5</accession>
<reference evidence="1" key="1">
    <citation type="submission" date="2019-11" db="EMBL/GenBank/DDBJ databases">
        <title>Bipolaris sorokiniana Genome sequencing.</title>
        <authorList>
            <person name="Wang H."/>
        </authorList>
    </citation>
    <scope>NUCLEOTIDE SEQUENCE</scope>
</reference>
<dbReference type="Proteomes" id="UP000624244">
    <property type="component" value="Unassembled WGS sequence"/>
</dbReference>
<evidence type="ECO:0000313" key="1">
    <source>
        <dbReference type="EMBL" id="KAF5848334.1"/>
    </source>
</evidence>
<dbReference type="AlphaFoldDB" id="A0A8H5ZGF5"/>
<sequence>MPVSAGRRRPLELLHVAHLRRPTTVPVITTREHGHQSPVQSVVVVVDVEAKKLYEMQCSTAQHSAARRAGKHGIEWTATTLQCMYGGFAQARRRMGKSAMHACNASIKTTASPPRPPWTQDYAPF</sequence>
<protein>
    <submittedName>
        <fullName evidence="1">Uncharacterized protein</fullName>
    </submittedName>
</protein>
<name>A0A8H5ZGF5_COCSA</name>
<gene>
    <name evidence="1" type="ORF">GGP41_005714</name>
</gene>
<proteinExistence type="predicted"/>
<evidence type="ECO:0000313" key="2">
    <source>
        <dbReference type="Proteomes" id="UP000624244"/>
    </source>
</evidence>